<protein>
    <recommendedName>
        <fullName evidence="3">DUF2108 domain-containing protein</fullName>
    </recommendedName>
</protein>
<dbReference type="EMBL" id="VSSQ01000288">
    <property type="protein sequence ID" value="MPL89827.1"/>
    <property type="molecule type" value="Genomic_DNA"/>
</dbReference>
<evidence type="ECO:0008006" key="3">
    <source>
        <dbReference type="Google" id="ProtNLM"/>
    </source>
</evidence>
<accession>A0A644VF24</accession>
<evidence type="ECO:0000313" key="2">
    <source>
        <dbReference type="EMBL" id="MPL89827.1"/>
    </source>
</evidence>
<comment type="caution">
    <text evidence="2">The sequence shown here is derived from an EMBL/GenBank/DDBJ whole genome shotgun (WGS) entry which is preliminary data.</text>
</comment>
<proteinExistence type="predicted"/>
<keyword evidence="1" id="KW-0472">Membrane</keyword>
<keyword evidence="1" id="KW-0812">Transmembrane</keyword>
<dbReference type="AlphaFoldDB" id="A0A644VF24"/>
<dbReference type="InterPro" id="IPR019213">
    <property type="entry name" value="EhaD-like"/>
</dbReference>
<feature type="transmembrane region" description="Helical" evidence="1">
    <location>
        <begin position="49"/>
        <end position="71"/>
    </location>
</feature>
<name>A0A644VF24_9ZZZZ</name>
<gene>
    <name evidence="2" type="ORF">SDC9_35869</name>
</gene>
<sequence length="79" mass="8366">MTGLFLLLAAFLALFGGMAALIVKSAFDKLICLGILTAGVVLFVVERGYLDVAIVISLLMPVGTIFILLLLGKKREAAK</sequence>
<reference evidence="2" key="1">
    <citation type="submission" date="2019-08" db="EMBL/GenBank/DDBJ databases">
        <authorList>
            <person name="Kucharzyk K."/>
            <person name="Murdoch R.W."/>
            <person name="Higgins S."/>
            <person name="Loffler F."/>
        </authorList>
    </citation>
    <scope>NUCLEOTIDE SEQUENCE</scope>
</reference>
<organism evidence="2">
    <name type="scientific">bioreactor metagenome</name>
    <dbReference type="NCBI Taxonomy" id="1076179"/>
    <lineage>
        <taxon>unclassified sequences</taxon>
        <taxon>metagenomes</taxon>
        <taxon>ecological metagenomes</taxon>
    </lineage>
</organism>
<evidence type="ECO:0000256" key="1">
    <source>
        <dbReference type="SAM" id="Phobius"/>
    </source>
</evidence>
<keyword evidence="1" id="KW-1133">Transmembrane helix</keyword>
<dbReference type="Pfam" id="PF09881">
    <property type="entry name" value="EhaD"/>
    <property type="match status" value="1"/>
</dbReference>